<dbReference type="GO" id="GO:0004129">
    <property type="term" value="F:cytochrome-c oxidase activity"/>
    <property type="evidence" value="ECO:0007669"/>
    <property type="project" value="InterPro"/>
</dbReference>
<dbReference type="GO" id="GO:0009060">
    <property type="term" value="P:aerobic respiration"/>
    <property type="evidence" value="ECO:0007669"/>
    <property type="project" value="InterPro"/>
</dbReference>
<dbReference type="EMBL" id="UOEC01000023">
    <property type="protein sequence ID" value="VAV87138.1"/>
    <property type="molecule type" value="Genomic_DNA"/>
</dbReference>
<dbReference type="PANTHER" id="PTHR10422:SF29">
    <property type="entry name" value="CYTOCHROME C OXIDASE SUBUNIT 1 HOMOLOG, BACTEROID"/>
    <property type="match status" value="1"/>
</dbReference>
<dbReference type="AlphaFoldDB" id="A0A3B0RG93"/>
<evidence type="ECO:0000259" key="7">
    <source>
        <dbReference type="PROSITE" id="PS50855"/>
    </source>
</evidence>
<evidence type="ECO:0000313" key="8">
    <source>
        <dbReference type="EMBL" id="VAV87138.1"/>
    </source>
</evidence>
<name>A0A3B0RG93_9ZZZZ</name>
<dbReference type="GO" id="GO:0022904">
    <property type="term" value="P:respiratory electron transport chain"/>
    <property type="evidence" value="ECO:0007669"/>
    <property type="project" value="TreeGrafter"/>
</dbReference>
<evidence type="ECO:0000256" key="2">
    <source>
        <dbReference type="ARBA" id="ARBA00022692"/>
    </source>
</evidence>
<dbReference type="PRINTS" id="PR01165">
    <property type="entry name" value="CYCOXIDASEI"/>
</dbReference>
<feature type="region of interest" description="Disordered" evidence="5">
    <location>
        <begin position="503"/>
        <end position="525"/>
    </location>
</feature>
<evidence type="ECO:0000256" key="1">
    <source>
        <dbReference type="ARBA" id="ARBA00004141"/>
    </source>
</evidence>
<sequence length="525" mass="58661">MAHELDQKRTGITPHWKPEDIIGTISLKTLLFSDDYRHIALKGILTAFVMLAFGGAFALIFRTELAVPGAQLLSARGYMTLMTLHGMLMVFGFLIPLTISVCYYLLPKVLGTERLVAPKVAHWSYWLLIVAVVMLAIGRPDFTWTAYAPMSLRVGGSLVWLGHLAILLVAISEFLAGVVLFRNALEGVKVGGGWKTLPMIGWGSAIVGLLMIVATIPLGFIGLGLFTDWMEITAWFDPARGGSVKFFLYVFWTYGHPAVYLPFIPAIAILYTLLPRMLGKPMWSYWSGVVAFLLLGVFAMPIGPHHFQPLYTLSGPYERMIQIFTLLVFIPSVLHVFNWIATLWGDPIARSARESVAFKFTISAIAFVIYGGATAYVNGQIATDSDFIHNTYWIPAHFHAMFFGFAGQMAFAGFYYLFPYFTGRMYNKGLANTHFWLWQIGLFTKITMMFVAGYAYFPRWVYDYLPLKEWVMPQMMITAAGFAIGLGFLIFVYNFAVSAKRGEPAPDEPWPVEHDAAATSPAPAE</sequence>
<feature type="transmembrane region" description="Helical" evidence="6">
    <location>
        <begin position="158"/>
        <end position="181"/>
    </location>
</feature>
<feature type="transmembrane region" description="Helical" evidence="6">
    <location>
        <begin position="202"/>
        <end position="226"/>
    </location>
</feature>
<dbReference type="GO" id="GO:0016020">
    <property type="term" value="C:membrane"/>
    <property type="evidence" value="ECO:0007669"/>
    <property type="project" value="UniProtKB-SubCell"/>
</dbReference>
<feature type="domain" description="Cytochrome oxidase subunit I profile" evidence="7">
    <location>
        <begin position="16"/>
        <end position="525"/>
    </location>
</feature>
<feature type="transmembrane region" description="Helical" evidence="6">
    <location>
        <begin position="246"/>
        <end position="271"/>
    </location>
</feature>
<feature type="transmembrane region" description="Helical" evidence="6">
    <location>
        <begin position="356"/>
        <end position="377"/>
    </location>
</feature>
<dbReference type="SUPFAM" id="SSF81442">
    <property type="entry name" value="Cytochrome c oxidase subunit I-like"/>
    <property type="match status" value="1"/>
</dbReference>
<feature type="transmembrane region" description="Helical" evidence="6">
    <location>
        <begin position="323"/>
        <end position="344"/>
    </location>
</feature>
<accession>A0A3B0RG93</accession>
<gene>
    <name evidence="8" type="ORF">MNBD_ALPHA08-403</name>
</gene>
<dbReference type="InterPro" id="IPR000883">
    <property type="entry name" value="Cyt_C_Oxase_1"/>
</dbReference>
<dbReference type="GO" id="GO:0015990">
    <property type="term" value="P:electron transport coupled proton transport"/>
    <property type="evidence" value="ECO:0007669"/>
    <property type="project" value="TreeGrafter"/>
</dbReference>
<dbReference type="Gene3D" id="1.20.210.10">
    <property type="entry name" value="Cytochrome c oxidase-like, subunit I domain"/>
    <property type="match status" value="1"/>
</dbReference>
<evidence type="ECO:0000256" key="5">
    <source>
        <dbReference type="SAM" id="MobiDB-lite"/>
    </source>
</evidence>
<protein>
    <recommendedName>
        <fullName evidence="7">Cytochrome oxidase subunit I profile domain-containing protein</fullName>
    </recommendedName>
</protein>
<feature type="transmembrane region" description="Helical" evidence="6">
    <location>
        <begin position="39"/>
        <end position="61"/>
    </location>
</feature>
<dbReference type="InterPro" id="IPR036927">
    <property type="entry name" value="Cyt_c_oxase-like_su1_sf"/>
</dbReference>
<feature type="transmembrane region" description="Helical" evidence="6">
    <location>
        <begin position="477"/>
        <end position="496"/>
    </location>
</feature>
<dbReference type="PROSITE" id="PS00077">
    <property type="entry name" value="COX1_CUB"/>
    <property type="match status" value="1"/>
</dbReference>
<keyword evidence="2 6" id="KW-0812">Transmembrane</keyword>
<dbReference type="Pfam" id="PF00115">
    <property type="entry name" value="COX1"/>
    <property type="match status" value="1"/>
</dbReference>
<evidence type="ECO:0000256" key="3">
    <source>
        <dbReference type="ARBA" id="ARBA00022989"/>
    </source>
</evidence>
<dbReference type="PROSITE" id="PS50855">
    <property type="entry name" value="COX1"/>
    <property type="match status" value="1"/>
</dbReference>
<feature type="transmembrane region" description="Helical" evidence="6">
    <location>
        <begin position="81"/>
        <end position="106"/>
    </location>
</feature>
<evidence type="ECO:0000256" key="6">
    <source>
        <dbReference type="SAM" id="Phobius"/>
    </source>
</evidence>
<keyword evidence="4 6" id="KW-0472">Membrane</keyword>
<feature type="transmembrane region" description="Helical" evidence="6">
    <location>
        <begin position="397"/>
        <end position="423"/>
    </location>
</feature>
<proteinExistence type="predicted"/>
<dbReference type="InterPro" id="IPR023616">
    <property type="entry name" value="Cyt_c_oxase-like_su1_dom"/>
</dbReference>
<organism evidence="8">
    <name type="scientific">hydrothermal vent metagenome</name>
    <dbReference type="NCBI Taxonomy" id="652676"/>
    <lineage>
        <taxon>unclassified sequences</taxon>
        <taxon>metagenomes</taxon>
        <taxon>ecological metagenomes</taxon>
    </lineage>
</organism>
<feature type="transmembrane region" description="Helical" evidence="6">
    <location>
        <begin position="435"/>
        <end position="457"/>
    </location>
</feature>
<dbReference type="CDD" id="cd00919">
    <property type="entry name" value="Heme_Cu_Oxidase_I"/>
    <property type="match status" value="1"/>
</dbReference>
<feature type="transmembrane region" description="Helical" evidence="6">
    <location>
        <begin position="120"/>
        <end position="138"/>
    </location>
</feature>
<dbReference type="GO" id="GO:0020037">
    <property type="term" value="F:heme binding"/>
    <property type="evidence" value="ECO:0007669"/>
    <property type="project" value="InterPro"/>
</dbReference>
<comment type="subcellular location">
    <subcellularLocation>
        <location evidence="1">Membrane</location>
        <topology evidence="1">Multi-pass membrane protein</topology>
    </subcellularLocation>
</comment>
<dbReference type="PANTHER" id="PTHR10422">
    <property type="entry name" value="CYTOCHROME C OXIDASE SUBUNIT 1"/>
    <property type="match status" value="1"/>
</dbReference>
<reference evidence="8" key="1">
    <citation type="submission" date="2018-06" db="EMBL/GenBank/DDBJ databases">
        <authorList>
            <person name="Zhirakovskaya E."/>
        </authorList>
    </citation>
    <scope>NUCLEOTIDE SEQUENCE</scope>
</reference>
<evidence type="ECO:0000256" key="4">
    <source>
        <dbReference type="ARBA" id="ARBA00023136"/>
    </source>
</evidence>
<feature type="transmembrane region" description="Helical" evidence="6">
    <location>
        <begin position="283"/>
        <end position="303"/>
    </location>
</feature>
<dbReference type="InterPro" id="IPR023615">
    <property type="entry name" value="Cyt_c_Oxase_su1_BS"/>
</dbReference>
<keyword evidence="3 6" id="KW-1133">Transmembrane helix</keyword>